<dbReference type="AlphaFoldDB" id="A0A1Y1Z9Y8"/>
<dbReference type="InterPro" id="IPR035896">
    <property type="entry name" value="AN1-like_Znf"/>
</dbReference>
<evidence type="ECO:0000256" key="4">
    <source>
        <dbReference type="PROSITE-ProRule" id="PRU00449"/>
    </source>
</evidence>
<evidence type="ECO:0000256" key="2">
    <source>
        <dbReference type="ARBA" id="ARBA00022771"/>
    </source>
</evidence>
<feature type="domain" description="AN1-type" evidence="5">
    <location>
        <begin position="341"/>
        <end position="388"/>
    </location>
</feature>
<dbReference type="PANTHER" id="PTHR10634">
    <property type="entry name" value="AN1-TYPE ZINC FINGER PROTEIN"/>
    <property type="match status" value="1"/>
</dbReference>
<dbReference type="Gene3D" id="4.10.1110.10">
    <property type="entry name" value="AN1-like Zinc finger"/>
    <property type="match status" value="1"/>
</dbReference>
<dbReference type="STRING" id="1754190.A0A1Y1Z9Y8"/>
<accession>A0A1Y1Z9Y8</accession>
<dbReference type="InterPro" id="IPR050652">
    <property type="entry name" value="AN1_A20_ZnFinger"/>
</dbReference>
<evidence type="ECO:0000259" key="5">
    <source>
        <dbReference type="PROSITE" id="PS51039"/>
    </source>
</evidence>
<keyword evidence="2 4" id="KW-0863">Zinc-finger</keyword>
<dbReference type="GO" id="GO:0008270">
    <property type="term" value="F:zinc ion binding"/>
    <property type="evidence" value="ECO:0007669"/>
    <property type="project" value="UniProtKB-KW"/>
</dbReference>
<evidence type="ECO:0000313" key="6">
    <source>
        <dbReference type="EMBL" id="ORY06934.1"/>
    </source>
</evidence>
<evidence type="ECO:0000313" key="7">
    <source>
        <dbReference type="Proteomes" id="UP000193920"/>
    </source>
</evidence>
<reference evidence="6 7" key="1">
    <citation type="submission" date="2016-08" db="EMBL/GenBank/DDBJ databases">
        <title>A Parts List for Fungal Cellulosomes Revealed by Comparative Genomics.</title>
        <authorList>
            <consortium name="DOE Joint Genome Institute"/>
            <person name="Haitjema C.H."/>
            <person name="Gilmore S.P."/>
            <person name="Henske J.K."/>
            <person name="Solomon K.V."/>
            <person name="De Groot R."/>
            <person name="Kuo A."/>
            <person name="Mondo S.J."/>
            <person name="Salamov A.A."/>
            <person name="Labutti K."/>
            <person name="Zhao Z."/>
            <person name="Chiniquy J."/>
            <person name="Barry K."/>
            <person name="Brewer H.M."/>
            <person name="Purvine S.O."/>
            <person name="Wright A.T."/>
            <person name="Boxma B."/>
            <person name="Van Alen T."/>
            <person name="Hackstein J.H."/>
            <person name="Baker S.E."/>
            <person name="Grigoriev I.V."/>
            <person name="O'Malley M.A."/>
        </authorList>
    </citation>
    <scope>NUCLEOTIDE SEQUENCE [LARGE SCALE GENOMIC DNA]</scope>
    <source>
        <strain evidence="6 7">G1</strain>
    </source>
</reference>
<name>A0A1Y1Z9Y8_9FUNG</name>
<gene>
    <name evidence="6" type="ORF">LY90DRAFT_709172</name>
</gene>
<keyword evidence="7" id="KW-1185">Reference proteome</keyword>
<comment type="caution">
    <text evidence="6">The sequence shown here is derived from an EMBL/GenBank/DDBJ whole genome shotgun (WGS) entry which is preliminary data.</text>
</comment>
<evidence type="ECO:0000256" key="1">
    <source>
        <dbReference type="ARBA" id="ARBA00022723"/>
    </source>
</evidence>
<protein>
    <recommendedName>
        <fullName evidence="5">AN1-type domain-containing protein</fullName>
    </recommendedName>
</protein>
<keyword evidence="1" id="KW-0479">Metal-binding</keyword>
<keyword evidence="3" id="KW-0862">Zinc</keyword>
<evidence type="ECO:0000256" key="3">
    <source>
        <dbReference type="ARBA" id="ARBA00022833"/>
    </source>
</evidence>
<organism evidence="6 7">
    <name type="scientific">Neocallimastix californiae</name>
    <dbReference type="NCBI Taxonomy" id="1754190"/>
    <lineage>
        <taxon>Eukaryota</taxon>
        <taxon>Fungi</taxon>
        <taxon>Fungi incertae sedis</taxon>
        <taxon>Chytridiomycota</taxon>
        <taxon>Chytridiomycota incertae sedis</taxon>
        <taxon>Neocallimastigomycetes</taxon>
        <taxon>Neocallimastigales</taxon>
        <taxon>Neocallimastigaceae</taxon>
        <taxon>Neocallimastix</taxon>
    </lineage>
</organism>
<dbReference type="PROSITE" id="PS51039">
    <property type="entry name" value="ZF_AN1"/>
    <property type="match status" value="1"/>
</dbReference>
<dbReference type="SMART" id="SM00154">
    <property type="entry name" value="ZnF_AN1"/>
    <property type="match status" value="1"/>
</dbReference>
<sequence length="407" mass="48034">MVSYNKQNTDNSLKENNISVKNSCYNKIITPRIIKSSYDIYDINQKSRIHKKDKNIVKSRIIKSSISIYDGLTPLDYTFSNRNKTKLKVNNKIKPKYKNISSLSEISIKKIITKPQIAIQPKESILDDNIDRYITDDNQNFYINVDKNDNSKKVNKLESQLYYKRRSPNYSKYDSKEMFPDTNAIMKKIESEYSINDYSDEEDNIALDFYYQNPEYNNEIKENSKKDYFYDTDNFIKNYKISNSFQKEYSKNDYTDEYVLFNEEKDIPINKLKSFISTKSLKNVNSLDNKLNLSLKKKYKNENVTENNLMQEVKTCNSNADNKYTNNNSIKNTEENGDNNIIKKNKCEYCNKKLRITATYKCKCGKIFCAAHRYSECHNCTYDYKKQGKKDLEKNNPLVVKDKLQKC</sequence>
<dbReference type="PANTHER" id="PTHR10634:SF67">
    <property type="entry name" value="AN1-TYPE ZINC FINGER PROTEIN 3"/>
    <property type="match status" value="1"/>
</dbReference>
<dbReference type="SUPFAM" id="SSF118310">
    <property type="entry name" value="AN1-like Zinc finger"/>
    <property type="match status" value="1"/>
</dbReference>
<dbReference type="EMBL" id="MCOG01000435">
    <property type="protein sequence ID" value="ORY06934.1"/>
    <property type="molecule type" value="Genomic_DNA"/>
</dbReference>
<proteinExistence type="predicted"/>
<dbReference type="OrthoDB" id="428577at2759"/>
<dbReference type="InterPro" id="IPR000058">
    <property type="entry name" value="Znf_AN1"/>
</dbReference>
<dbReference type="Pfam" id="PF01428">
    <property type="entry name" value="zf-AN1"/>
    <property type="match status" value="1"/>
</dbReference>
<dbReference type="Proteomes" id="UP000193920">
    <property type="component" value="Unassembled WGS sequence"/>
</dbReference>